<name>A0AAV4J820_9GAST</name>
<dbReference type="EMBL" id="BMAT01002986">
    <property type="protein sequence ID" value="GFS18144.1"/>
    <property type="molecule type" value="Genomic_DNA"/>
</dbReference>
<accession>A0AAV4J820</accession>
<evidence type="ECO:0000313" key="2">
    <source>
        <dbReference type="Proteomes" id="UP000762676"/>
    </source>
</evidence>
<organism evidence="1 2">
    <name type="scientific">Elysia marginata</name>
    <dbReference type="NCBI Taxonomy" id="1093978"/>
    <lineage>
        <taxon>Eukaryota</taxon>
        <taxon>Metazoa</taxon>
        <taxon>Spiralia</taxon>
        <taxon>Lophotrochozoa</taxon>
        <taxon>Mollusca</taxon>
        <taxon>Gastropoda</taxon>
        <taxon>Heterobranchia</taxon>
        <taxon>Euthyneura</taxon>
        <taxon>Panpulmonata</taxon>
        <taxon>Sacoglossa</taxon>
        <taxon>Placobranchoidea</taxon>
        <taxon>Plakobranchidae</taxon>
        <taxon>Elysia</taxon>
    </lineage>
</organism>
<evidence type="ECO:0008006" key="3">
    <source>
        <dbReference type="Google" id="ProtNLM"/>
    </source>
</evidence>
<sequence length="83" mass="9123">MVISRSANADVFVLLYFCARAISKTKSPLTSTCPSSMQCVVVTQNETPLTSTCPSWCCDHSDGVPVDQHMSVLVLWSFRPSPR</sequence>
<dbReference type="AlphaFoldDB" id="A0AAV4J820"/>
<comment type="caution">
    <text evidence="1">The sequence shown here is derived from an EMBL/GenBank/DDBJ whole genome shotgun (WGS) entry which is preliminary data.</text>
</comment>
<protein>
    <recommendedName>
        <fullName evidence="3">Secreted protein</fullName>
    </recommendedName>
</protein>
<reference evidence="1 2" key="1">
    <citation type="journal article" date="2021" name="Elife">
        <title>Chloroplast acquisition without the gene transfer in kleptoplastic sea slugs, Plakobranchus ocellatus.</title>
        <authorList>
            <person name="Maeda T."/>
            <person name="Takahashi S."/>
            <person name="Yoshida T."/>
            <person name="Shimamura S."/>
            <person name="Takaki Y."/>
            <person name="Nagai Y."/>
            <person name="Toyoda A."/>
            <person name="Suzuki Y."/>
            <person name="Arimoto A."/>
            <person name="Ishii H."/>
            <person name="Satoh N."/>
            <person name="Nishiyama T."/>
            <person name="Hasebe M."/>
            <person name="Maruyama T."/>
            <person name="Minagawa J."/>
            <person name="Obokata J."/>
            <person name="Shigenobu S."/>
        </authorList>
    </citation>
    <scope>NUCLEOTIDE SEQUENCE [LARGE SCALE GENOMIC DNA]</scope>
</reference>
<dbReference type="Proteomes" id="UP000762676">
    <property type="component" value="Unassembled WGS sequence"/>
</dbReference>
<evidence type="ECO:0000313" key="1">
    <source>
        <dbReference type="EMBL" id="GFS18144.1"/>
    </source>
</evidence>
<keyword evidence="2" id="KW-1185">Reference proteome</keyword>
<gene>
    <name evidence="1" type="ORF">ElyMa_001514000</name>
</gene>
<proteinExistence type="predicted"/>